<evidence type="ECO:0000256" key="1">
    <source>
        <dbReference type="ARBA" id="ARBA00006987"/>
    </source>
</evidence>
<comment type="similarity">
    <text evidence="1">Belongs to the UPF0065 (bug) family.</text>
</comment>
<evidence type="ECO:0000313" key="2">
    <source>
        <dbReference type="EMBL" id="RZU31006.1"/>
    </source>
</evidence>
<comment type="caution">
    <text evidence="2">The sequence shown here is derived from an EMBL/GenBank/DDBJ whole genome shotgun (WGS) entry which is preliminary data.</text>
</comment>
<dbReference type="InterPro" id="IPR042100">
    <property type="entry name" value="Bug_dom1"/>
</dbReference>
<accession>A0A4V2G1Y3</accession>
<sequence>MPKQTLDRAKAITATAALSLLLAACGGDDAGSDNQSSGGGNGGGSAADFECGSGESVLSGETVRLVVGTDPGGGYDAYARMIGPFLADELGAEVVVENQPGAGGLSAVNSMIAGEKDGTHVMIMNATGNISSVLAGVQGASFPVGDLTYIGRVAREPYIVTGAADGPYENWDDVIAADDSPKIGSTGLGSEAYINGALVNELFDLGGEVIAGYDSASEAELGLLAGDIQLFPGNIDSRLKQIESGDAIGLLAVEPEPVEALPDMAAVGDYELSDEKQELFEAHLALSEIGRPLIGPPGMDEEATADLRGAMKCVFEGEELQAAAEEQERPISYMTGEETAELAEQSASPPDIYIEFLKDAYGL</sequence>
<dbReference type="PANTHER" id="PTHR42928:SF3">
    <property type="entry name" value="UPF0065 PROTEIN YFLP"/>
    <property type="match status" value="1"/>
</dbReference>
<keyword evidence="3" id="KW-1185">Reference proteome</keyword>
<dbReference type="Pfam" id="PF03401">
    <property type="entry name" value="TctC"/>
    <property type="match status" value="1"/>
</dbReference>
<dbReference type="RefSeq" id="WP_104528607.1">
    <property type="nucleotide sequence ID" value="NZ_POQT01000015.1"/>
</dbReference>
<dbReference type="AlphaFoldDB" id="A0A4V2G1Y3"/>
<protein>
    <submittedName>
        <fullName evidence="2">Tripartite-type tricarboxylate transporter receptor subunit TctC</fullName>
    </submittedName>
</protein>
<dbReference type="Gene3D" id="3.40.190.150">
    <property type="entry name" value="Bordetella uptake gene, domain 1"/>
    <property type="match status" value="1"/>
</dbReference>
<gene>
    <name evidence="2" type="ORF">BKA19_0643</name>
</gene>
<evidence type="ECO:0000313" key="3">
    <source>
        <dbReference type="Proteomes" id="UP000292507"/>
    </source>
</evidence>
<dbReference type="PANTHER" id="PTHR42928">
    <property type="entry name" value="TRICARBOXYLATE-BINDING PROTEIN"/>
    <property type="match status" value="1"/>
</dbReference>
<keyword evidence="2" id="KW-0675">Receptor</keyword>
<proteinExistence type="inferred from homology"/>
<dbReference type="EMBL" id="SHKV01000001">
    <property type="protein sequence ID" value="RZU31006.1"/>
    <property type="molecule type" value="Genomic_DNA"/>
</dbReference>
<organism evidence="2 3">
    <name type="scientific">Blastococcus saxobsidens</name>
    <dbReference type="NCBI Taxonomy" id="138336"/>
    <lineage>
        <taxon>Bacteria</taxon>
        <taxon>Bacillati</taxon>
        <taxon>Actinomycetota</taxon>
        <taxon>Actinomycetes</taxon>
        <taxon>Geodermatophilales</taxon>
        <taxon>Geodermatophilaceae</taxon>
        <taxon>Blastococcus</taxon>
    </lineage>
</organism>
<name>A0A4V2G1Y3_9ACTN</name>
<dbReference type="InterPro" id="IPR005064">
    <property type="entry name" value="BUG"/>
</dbReference>
<dbReference type="Gene3D" id="3.40.190.10">
    <property type="entry name" value="Periplasmic binding protein-like II"/>
    <property type="match status" value="1"/>
</dbReference>
<dbReference type="OrthoDB" id="9780943at2"/>
<dbReference type="Proteomes" id="UP000292507">
    <property type="component" value="Unassembled WGS sequence"/>
</dbReference>
<reference evidence="2 3" key="1">
    <citation type="submission" date="2019-02" db="EMBL/GenBank/DDBJ databases">
        <title>Sequencing the genomes of 1000 actinobacteria strains.</title>
        <authorList>
            <person name="Klenk H.-P."/>
        </authorList>
    </citation>
    <scope>NUCLEOTIDE SEQUENCE [LARGE SCALE GENOMIC DNA]</scope>
    <source>
        <strain evidence="2 3">DSM 44509</strain>
    </source>
</reference>
<dbReference type="PROSITE" id="PS51257">
    <property type="entry name" value="PROKAR_LIPOPROTEIN"/>
    <property type="match status" value="1"/>
</dbReference>